<feature type="non-terminal residue" evidence="4">
    <location>
        <position position="1"/>
    </location>
</feature>
<keyword evidence="1" id="KW-0805">Transcription regulation</keyword>
<evidence type="ECO:0000313" key="5">
    <source>
        <dbReference type="Proteomes" id="UP000479241"/>
    </source>
</evidence>
<dbReference type="InterPro" id="IPR036271">
    <property type="entry name" value="Tet_transcr_reg_TetR-rel_C_sf"/>
</dbReference>
<reference evidence="4 5" key="1">
    <citation type="submission" date="2019-12" db="EMBL/GenBank/DDBJ databases">
        <title>the WGS of Blastococcus saxobsidens 67B17.</title>
        <authorList>
            <person name="Jiang Z."/>
        </authorList>
    </citation>
    <scope>NUCLEOTIDE SEQUENCE [LARGE SCALE GENOMIC DNA]</scope>
    <source>
        <strain evidence="4 5">67B17</strain>
    </source>
</reference>
<proteinExistence type="predicted"/>
<dbReference type="AlphaFoldDB" id="A0A6L9W5F8"/>
<comment type="caution">
    <text evidence="4">The sequence shown here is derived from an EMBL/GenBank/DDBJ whole genome shotgun (WGS) entry which is preliminary data.</text>
</comment>
<accession>A0A6L9W5F8</accession>
<dbReference type="RefSeq" id="WP_163205775.1">
    <property type="nucleotide sequence ID" value="NZ_JAAGWG010000018.1"/>
</dbReference>
<gene>
    <name evidence="4" type="ORF">GCU60_12745</name>
</gene>
<protein>
    <submittedName>
        <fullName evidence="4">WHG domain-containing protein</fullName>
    </submittedName>
</protein>
<dbReference type="InterPro" id="IPR025996">
    <property type="entry name" value="MT1864/Rv1816-like_C"/>
</dbReference>
<evidence type="ECO:0000259" key="3">
    <source>
        <dbReference type="Pfam" id="PF13305"/>
    </source>
</evidence>
<sequence length="147" mass="14765">LADVPATDDPVRDLAALGAAYVAAAQADPFLYRAMFDAAADLEDPAAADATFGRLVEAAGRARAAGRFSDDADPVAVATRIWAAGHGLVLLVLTDVLPAQALAQHGPELTVAGCVGAGDDLRRCRTSVRRGWGAAPSAGASVPSSGG</sequence>
<keyword evidence="2" id="KW-0804">Transcription</keyword>
<dbReference type="Proteomes" id="UP000479241">
    <property type="component" value="Unassembled WGS sequence"/>
</dbReference>
<dbReference type="Gene3D" id="1.10.357.10">
    <property type="entry name" value="Tetracycline Repressor, domain 2"/>
    <property type="match status" value="1"/>
</dbReference>
<name>A0A6L9W5F8_9ACTN</name>
<organism evidence="4 5">
    <name type="scientific">Blastococcus saxobsidens</name>
    <dbReference type="NCBI Taxonomy" id="138336"/>
    <lineage>
        <taxon>Bacteria</taxon>
        <taxon>Bacillati</taxon>
        <taxon>Actinomycetota</taxon>
        <taxon>Actinomycetes</taxon>
        <taxon>Geodermatophilales</taxon>
        <taxon>Geodermatophilaceae</taxon>
        <taxon>Blastococcus</taxon>
    </lineage>
</organism>
<dbReference type="Pfam" id="PF13305">
    <property type="entry name" value="TetR_C_33"/>
    <property type="match status" value="1"/>
</dbReference>
<evidence type="ECO:0000256" key="1">
    <source>
        <dbReference type="ARBA" id="ARBA00023015"/>
    </source>
</evidence>
<dbReference type="EMBL" id="JAAGWG010000018">
    <property type="protein sequence ID" value="NEK86614.1"/>
    <property type="molecule type" value="Genomic_DNA"/>
</dbReference>
<dbReference type="SUPFAM" id="SSF48498">
    <property type="entry name" value="Tetracyclin repressor-like, C-terminal domain"/>
    <property type="match status" value="1"/>
</dbReference>
<evidence type="ECO:0000313" key="4">
    <source>
        <dbReference type="EMBL" id="NEK86614.1"/>
    </source>
</evidence>
<evidence type="ECO:0000256" key="2">
    <source>
        <dbReference type="ARBA" id="ARBA00023163"/>
    </source>
</evidence>
<feature type="domain" description="HTH-type transcriptional regulator MT1864/Rv1816-like C-terminal" evidence="3">
    <location>
        <begin position="14"/>
        <end position="97"/>
    </location>
</feature>